<dbReference type="EMBL" id="JACKZP010000004">
    <property type="protein sequence ID" value="MBC1300709.1"/>
    <property type="molecule type" value="Genomic_DNA"/>
</dbReference>
<reference evidence="1 2" key="1">
    <citation type="submission" date="2019-11" db="EMBL/GenBank/DDBJ databases">
        <title>Comparison of genomes from free-living endosymbiotic cyanobacteria isolated from Azolla.</title>
        <authorList>
            <person name="Thiel T."/>
            <person name="Pratte B."/>
        </authorList>
    </citation>
    <scope>NUCLEOTIDE SEQUENCE [LARGE SCALE GENOMIC DNA]</scope>
    <source>
        <strain evidence="1 2">N2B</strain>
    </source>
</reference>
<evidence type="ECO:0000313" key="2">
    <source>
        <dbReference type="Proteomes" id="UP000570851"/>
    </source>
</evidence>
<sequence length="78" mass="9221">MFFVVKGTAIMFFGQLERELLWVEVNSHWQNTKLPDNLQLKIDQGKGQQDIWECSCEDIQEALTKRKPVSIKKFYSQE</sequence>
<evidence type="ECO:0000313" key="1">
    <source>
        <dbReference type="EMBL" id="MBC1300709.1"/>
    </source>
</evidence>
<dbReference type="GeneID" id="58722002"/>
<dbReference type="Proteomes" id="UP000570851">
    <property type="component" value="Unassembled WGS sequence"/>
</dbReference>
<accession>A0ABR6S2S1</accession>
<dbReference type="RefSeq" id="WP_041456430.1">
    <property type="nucleotide sequence ID" value="NZ_JACKZP010000004.1"/>
</dbReference>
<proteinExistence type="predicted"/>
<protein>
    <submittedName>
        <fullName evidence="1">Uncharacterized protein</fullName>
    </submittedName>
</protein>
<gene>
    <name evidence="1" type="ORF">GNE12_02120</name>
</gene>
<organism evidence="1 2">
    <name type="scientific">Trichormus variabilis N2B</name>
    <dbReference type="NCBI Taxonomy" id="2681315"/>
    <lineage>
        <taxon>Bacteria</taxon>
        <taxon>Bacillati</taxon>
        <taxon>Cyanobacteriota</taxon>
        <taxon>Cyanophyceae</taxon>
        <taxon>Nostocales</taxon>
        <taxon>Nostocaceae</taxon>
        <taxon>Trichormus</taxon>
    </lineage>
</organism>
<comment type="caution">
    <text evidence="1">The sequence shown here is derived from an EMBL/GenBank/DDBJ whole genome shotgun (WGS) entry which is preliminary data.</text>
</comment>
<keyword evidence="2" id="KW-1185">Reference proteome</keyword>
<name>A0ABR6S2S1_ANAVA</name>